<dbReference type="PROSITE" id="PS50231">
    <property type="entry name" value="RICIN_B_LECTIN"/>
    <property type="match status" value="1"/>
</dbReference>
<dbReference type="SMART" id="SM00458">
    <property type="entry name" value="RICIN"/>
    <property type="match status" value="2"/>
</dbReference>
<dbReference type="SUPFAM" id="SSF50370">
    <property type="entry name" value="Ricin B-like lectins"/>
    <property type="match status" value="2"/>
</dbReference>
<proteinExistence type="predicted"/>
<dbReference type="STRING" id="71784.A0A1Y2B0Q3"/>
<dbReference type="Proteomes" id="UP000193986">
    <property type="component" value="Unassembled WGS sequence"/>
</dbReference>
<sequence>MRMDEKLHSTLLDFFSLPKTSSPSPGHLLTMLALLALIPLLAAASPIQKRGSGQLIQANRDGLCLSVQGDFKSATSGTPVVSVPCADASLWDIYPGQGSIIMTGTNLALDAGTSPGDFGALKVWQSYPGLYQQTWFLTGDQRIAIFNGNQCLDEGSSGIQTYQCTTGNTNQIFAVLPSLFVPTPPTTGTRYNNQLIYAGRDNLCLTPAVPFSAKSSISDGVPVISADCSTAYTWDISEGSSSVILSGTNFALDAGSYPGNNGGLKVWTSYPGLYQQTWYLTTDNRIAITGGDQCLDEGTNGLQTYQCTTGNTNQIFYHKAGGSSVSASSSSQSTSSTSSRTSSVSSSSTSSHVSSSTSKSASSSITSHASSSTSKSASSSKSSSITSHVSSSTSKPVSSSSSHASSSSSTPHSSSTSHVSSSSHASSTSHASSSSSSHASASSSKSSPVMSSSTKAPASSSSSKSVASSSSSSSTM</sequence>
<feature type="chain" id="PRO_5012937535" description="Ricin B lectin domain-containing protein" evidence="2">
    <location>
        <begin position="44"/>
        <end position="476"/>
    </location>
</feature>
<dbReference type="AlphaFoldDB" id="A0A1Y2B0Q3"/>
<gene>
    <name evidence="4" type="ORF">BCR39DRAFT_537800</name>
</gene>
<dbReference type="InterPro" id="IPR035992">
    <property type="entry name" value="Ricin_B-like_lectins"/>
</dbReference>
<dbReference type="InParanoid" id="A0A1Y2B0Q3"/>
<evidence type="ECO:0000256" key="1">
    <source>
        <dbReference type="SAM" id="MobiDB-lite"/>
    </source>
</evidence>
<accession>A0A1Y2B0Q3</accession>
<dbReference type="CDD" id="cd00161">
    <property type="entry name" value="beta-trefoil_Ricin-like"/>
    <property type="match status" value="1"/>
</dbReference>
<name>A0A1Y2B0Q3_9TREE</name>
<evidence type="ECO:0000313" key="5">
    <source>
        <dbReference type="Proteomes" id="UP000193986"/>
    </source>
</evidence>
<feature type="domain" description="Ricin B lectin" evidence="3">
    <location>
        <begin position="52"/>
        <end position="176"/>
    </location>
</feature>
<keyword evidence="2" id="KW-0732">Signal</keyword>
<evidence type="ECO:0000313" key="4">
    <source>
        <dbReference type="EMBL" id="ORY27665.1"/>
    </source>
</evidence>
<protein>
    <recommendedName>
        <fullName evidence="3">Ricin B lectin domain-containing protein</fullName>
    </recommendedName>
</protein>
<evidence type="ECO:0000259" key="3">
    <source>
        <dbReference type="SMART" id="SM00458"/>
    </source>
</evidence>
<dbReference type="Gene3D" id="2.80.10.50">
    <property type="match status" value="2"/>
</dbReference>
<feature type="domain" description="Ricin B lectin" evidence="3">
    <location>
        <begin position="240"/>
        <end position="368"/>
    </location>
</feature>
<keyword evidence="5" id="KW-1185">Reference proteome</keyword>
<feature type="signal peptide" evidence="2">
    <location>
        <begin position="1"/>
        <end position="43"/>
    </location>
</feature>
<organism evidence="4 5">
    <name type="scientific">Naematelia encephala</name>
    <dbReference type="NCBI Taxonomy" id="71784"/>
    <lineage>
        <taxon>Eukaryota</taxon>
        <taxon>Fungi</taxon>
        <taxon>Dikarya</taxon>
        <taxon>Basidiomycota</taxon>
        <taxon>Agaricomycotina</taxon>
        <taxon>Tremellomycetes</taxon>
        <taxon>Tremellales</taxon>
        <taxon>Naemateliaceae</taxon>
        <taxon>Naematelia</taxon>
    </lineage>
</organism>
<feature type="region of interest" description="Disordered" evidence="1">
    <location>
        <begin position="327"/>
        <end position="476"/>
    </location>
</feature>
<comment type="caution">
    <text evidence="4">The sequence shown here is derived from an EMBL/GenBank/DDBJ whole genome shotgun (WGS) entry which is preliminary data.</text>
</comment>
<dbReference type="EMBL" id="MCFC01000037">
    <property type="protein sequence ID" value="ORY27665.1"/>
    <property type="molecule type" value="Genomic_DNA"/>
</dbReference>
<dbReference type="InterPro" id="IPR000772">
    <property type="entry name" value="Ricin_B_lectin"/>
</dbReference>
<reference evidence="4 5" key="1">
    <citation type="submission" date="2016-07" db="EMBL/GenBank/DDBJ databases">
        <title>Pervasive Adenine N6-methylation of Active Genes in Fungi.</title>
        <authorList>
            <consortium name="DOE Joint Genome Institute"/>
            <person name="Mondo S.J."/>
            <person name="Dannebaum R.O."/>
            <person name="Kuo R.C."/>
            <person name="Labutti K."/>
            <person name="Haridas S."/>
            <person name="Kuo A."/>
            <person name="Salamov A."/>
            <person name="Ahrendt S.R."/>
            <person name="Lipzen A."/>
            <person name="Sullivan W."/>
            <person name="Andreopoulos W.B."/>
            <person name="Clum A."/>
            <person name="Lindquist E."/>
            <person name="Daum C."/>
            <person name="Ramamoorthy G.K."/>
            <person name="Gryganskyi A."/>
            <person name="Culley D."/>
            <person name="Magnuson J.K."/>
            <person name="James T.Y."/>
            <person name="O'Malley M.A."/>
            <person name="Stajich J.E."/>
            <person name="Spatafora J.W."/>
            <person name="Visel A."/>
            <person name="Grigoriev I.V."/>
        </authorList>
    </citation>
    <scope>NUCLEOTIDE SEQUENCE [LARGE SCALE GENOMIC DNA]</scope>
    <source>
        <strain evidence="4 5">68-887.2</strain>
    </source>
</reference>
<dbReference type="OrthoDB" id="2586527at2759"/>
<evidence type="ECO:0000256" key="2">
    <source>
        <dbReference type="SAM" id="SignalP"/>
    </source>
</evidence>
<dbReference type="Pfam" id="PF00652">
    <property type="entry name" value="Ricin_B_lectin"/>
    <property type="match status" value="2"/>
</dbReference>